<dbReference type="Proteomes" id="UP001233999">
    <property type="component" value="Unassembled WGS sequence"/>
</dbReference>
<feature type="signal peptide" evidence="1">
    <location>
        <begin position="1"/>
        <end position="23"/>
    </location>
</feature>
<keyword evidence="3" id="KW-1185">Reference proteome</keyword>
<feature type="non-terminal residue" evidence="2">
    <location>
        <position position="1"/>
    </location>
</feature>
<name>A0AAD8E267_DIPPU</name>
<dbReference type="EMBL" id="JASPKZ010010272">
    <property type="protein sequence ID" value="KAJ9574630.1"/>
    <property type="molecule type" value="Genomic_DNA"/>
</dbReference>
<evidence type="ECO:0008006" key="4">
    <source>
        <dbReference type="Google" id="ProtNLM"/>
    </source>
</evidence>
<sequence length="61" mass="6984">MMPTNPVCIALMLTILATKKVTSFVSHHHASHYDYENVKCHCTQFILLILKYHICSIPLTL</sequence>
<accession>A0AAD8E267</accession>
<reference evidence="2" key="2">
    <citation type="submission" date="2023-05" db="EMBL/GenBank/DDBJ databases">
        <authorList>
            <person name="Fouks B."/>
        </authorList>
    </citation>
    <scope>NUCLEOTIDE SEQUENCE</scope>
    <source>
        <strain evidence="2">Stay&amp;Tobe</strain>
        <tissue evidence="2">Testes</tissue>
    </source>
</reference>
<evidence type="ECO:0000313" key="3">
    <source>
        <dbReference type="Proteomes" id="UP001233999"/>
    </source>
</evidence>
<comment type="caution">
    <text evidence="2">The sequence shown here is derived from an EMBL/GenBank/DDBJ whole genome shotgun (WGS) entry which is preliminary data.</text>
</comment>
<evidence type="ECO:0000256" key="1">
    <source>
        <dbReference type="SAM" id="SignalP"/>
    </source>
</evidence>
<gene>
    <name evidence="2" type="ORF">L9F63_008162</name>
</gene>
<organism evidence="2 3">
    <name type="scientific">Diploptera punctata</name>
    <name type="common">Pacific beetle cockroach</name>
    <dbReference type="NCBI Taxonomy" id="6984"/>
    <lineage>
        <taxon>Eukaryota</taxon>
        <taxon>Metazoa</taxon>
        <taxon>Ecdysozoa</taxon>
        <taxon>Arthropoda</taxon>
        <taxon>Hexapoda</taxon>
        <taxon>Insecta</taxon>
        <taxon>Pterygota</taxon>
        <taxon>Neoptera</taxon>
        <taxon>Polyneoptera</taxon>
        <taxon>Dictyoptera</taxon>
        <taxon>Blattodea</taxon>
        <taxon>Blaberoidea</taxon>
        <taxon>Blaberidae</taxon>
        <taxon>Diplopterinae</taxon>
        <taxon>Diploptera</taxon>
    </lineage>
</organism>
<evidence type="ECO:0000313" key="2">
    <source>
        <dbReference type="EMBL" id="KAJ9574630.1"/>
    </source>
</evidence>
<proteinExistence type="predicted"/>
<feature type="non-terminal residue" evidence="2">
    <location>
        <position position="61"/>
    </location>
</feature>
<protein>
    <recommendedName>
        <fullName evidence="4">Secreted protein</fullName>
    </recommendedName>
</protein>
<keyword evidence="1" id="KW-0732">Signal</keyword>
<feature type="chain" id="PRO_5041963696" description="Secreted protein" evidence="1">
    <location>
        <begin position="24"/>
        <end position="61"/>
    </location>
</feature>
<reference evidence="2" key="1">
    <citation type="journal article" date="2023" name="IScience">
        <title>Live-bearing cockroach genome reveals convergent evolutionary mechanisms linked to viviparity in insects and beyond.</title>
        <authorList>
            <person name="Fouks B."/>
            <person name="Harrison M.C."/>
            <person name="Mikhailova A.A."/>
            <person name="Marchal E."/>
            <person name="English S."/>
            <person name="Carruthers M."/>
            <person name="Jennings E.C."/>
            <person name="Chiamaka E.L."/>
            <person name="Frigard R.A."/>
            <person name="Pippel M."/>
            <person name="Attardo G.M."/>
            <person name="Benoit J.B."/>
            <person name="Bornberg-Bauer E."/>
            <person name="Tobe S.S."/>
        </authorList>
    </citation>
    <scope>NUCLEOTIDE SEQUENCE</scope>
    <source>
        <strain evidence="2">Stay&amp;Tobe</strain>
    </source>
</reference>
<dbReference type="AlphaFoldDB" id="A0AAD8E267"/>